<dbReference type="Proteomes" id="UP000235916">
    <property type="component" value="Unassembled WGS sequence"/>
</dbReference>
<keyword evidence="3" id="KW-1185">Reference proteome</keyword>
<feature type="transmembrane region" description="Helical" evidence="1">
    <location>
        <begin position="52"/>
        <end position="72"/>
    </location>
</feature>
<evidence type="ECO:0000313" key="3">
    <source>
        <dbReference type="Proteomes" id="UP000235916"/>
    </source>
</evidence>
<name>A0A2N8KWG3_9BURK</name>
<dbReference type="EMBL" id="POSP01000003">
    <property type="protein sequence ID" value="PND37803.1"/>
    <property type="molecule type" value="Genomic_DNA"/>
</dbReference>
<reference evidence="2 3" key="1">
    <citation type="submission" date="2018-01" db="EMBL/GenBank/DDBJ databases">
        <title>Draft genome sequence of Paucibacter aquatile CR182 isolated from freshwater of the Nakdong River.</title>
        <authorList>
            <person name="Choi A."/>
            <person name="Chung E.J."/>
        </authorList>
    </citation>
    <scope>NUCLEOTIDE SEQUENCE [LARGE SCALE GENOMIC DNA]</scope>
    <source>
        <strain evidence="2 3">CR182</strain>
    </source>
</reference>
<organism evidence="2 3">
    <name type="scientific">Kinneretia aquatilis</name>
    <dbReference type="NCBI Taxonomy" id="2070761"/>
    <lineage>
        <taxon>Bacteria</taxon>
        <taxon>Pseudomonadati</taxon>
        <taxon>Pseudomonadota</taxon>
        <taxon>Betaproteobacteria</taxon>
        <taxon>Burkholderiales</taxon>
        <taxon>Sphaerotilaceae</taxon>
        <taxon>Roseateles</taxon>
    </lineage>
</organism>
<keyword evidence="1" id="KW-0472">Membrane</keyword>
<accession>A0A2N8KWG3</accession>
<dbReference type="AlphaFoldDB" id="A0A2N8KWG3"/>
<dbReference type="OrthoDB" id="9180342at2"/>
<protein>
    <recommendedName>
        <fullName evidence="4">Cytochrome C oxidase subunit I</fullName>
    </recommendedName>
</protein>
<dbReference type="SUPFAM" id="SSF52833">
    <property type="entry name" value="Thioredoxin-like"/>
    <property type="match status" value="1"/>
</dbReference>
<sequence>MSGSKQSVPASAPAAASTAPEAEGLTLTVHSLPSSQGLADAQRQRGGRLRMLMVLAACAAPVVASYFTFYVVQPRGSAYSELIHPTVDLPPALHLQDLQGKPVAAESLKGQWLLTLVQEGDCDEACERRFFLQRQLREMLGKERDKVDKLWLLPEDSPSPKPELIQALTAGVPVTILRAPRAELEAWLKPAAGQTLKDHVYLIDPMGRWMMRSPPQPDPSKLKGDLTRLLKANAGWDKEGR</sequence>
<keyword evidence="1" id="KW-0812">Transmembrane</keyword>
<evidence type="ECO:0008006" key="4">
    <source>
        <dbReference type="Google" id="ProtNLM"/>
    </source>
</evidence>
<proteinExistence type="predicted"/>
<keyword evidence="1" id="KW-1133">Transmembrane helix</keyword>
<evidence type="ECO:0000313" key="2">
    <source>
        <dbReference type="EMBL" id="PND37803.1"/>
    </source>
</evidence>
<gene>
    <name evidence="2" type="ORF">C1O66_09880</name>
</gene>
<dbReference type="InterPro" id="IPR036249">
    <property type="entry name" value="Thioredoxin-like_sf"/>
</dbReference>
<evidence type="ECO:0000256" key="1">
    <source>
        <dbReference type="SAM" id="Phobius"/>
    </source>
</evidence>
<comment type="caution">
    <text evidence="2">The sequence shown here is derived from an EMBL/GenBank/DDBJ whole genome shotgun (WGS) entry which is preliminary data.</text>
</comment>